<reference evidence="3 4" key="1">
    <citation type="submission" date="2022-11" db="EMBL/GenBank/DDBJ databases">
        <title>Minimal conservation of predation-associated metabolite biosynthetic gene clusters underscores biosynthetic potential of Myxococcota including descriptions for ten novel species: Archangium lansinium sp. nov., Myxococcus landrumus sp. nov., Nannocystis bai.</title>
        <authorList>
            <person name="Ahearne A."/>
            <person name="Stevens C."/>
            <person name="Dowd S."/>
        </authorList>
    </citation>
    <scope>NUCLEOTIDE SEQUENCE [LARGE SCALE GENOMIC DNA]</scope>
    <source>
        <strain evidence="3 4">RJM3</strain>
    </source>
</reference>
<feature type="region of interest" description="Disordered" evidence="1">
    <location>
        <begin position="145"/>
        <end position="169"/>
    </location>
</feature>
<dbReference type="EMBL" id="JAQNDO010000001">
    <property type="protein sequence ID" value="MDC0746520.1"/>
    <property type="molecule type" value="Genomic_DNA"/>
</dbReference>
<organism evidence="3 4">
    <name type="scientific">Polyangium mundeleinium</name>
    <dbReference type="NCBI Taxonomy" id="2995306"/>
    <lineage>
        <taxon>Bacteria</taxon>
        <taxon>Pseudomonadati</taxon>
        <taxon>Myxococcota</taxon>
        <taxon>Polyangia</taxon>
        <taxon>Polyangiales</taxon>
        <taxon>Polyangiaceae</taxon>
        <taxon>Polyangium</taxon>
    </lineage>
</organism>
<evidence type="ECO:0000256" key="2">
    <source>
        <dbReference type="SAM" id="Phobius"/>
    </source>
</evidence>
<feature type="region of interest" description="Disordered" evidence="1">
    <location>
        <begin position="1"/>
        <end position="26"/>
    </location>
</feature>
<keyword evidence="2" id="KW-1133">Transmembrane helix</keyword>
<dbReference type="RefSeq" id="WP_271924898.1">
    <property type="nucleotide sequence ID" value="NZ_JAQNDO010000001.1"/>
</dbReference>
<evidence type="ECO:0000256" key="1">
    <source>
        <dbReference type="SAM" id="MobiDB-lite"/>
    </source>
</evidence>
<feature type="compositionally biased region" description="Basic and acidic residues" evidence="1">
    <location>
        <begin position="11"/>
        <end position="26"/>
    </location>
</feature>
<feature type="transmembrane region" description="Helical" evidence="2">
    <location>
        <begin position="63"/>
        <end position="87"/>
    </location>
</feature>
<keyword evidence="2" id="KW-0812">Transmembrane</keyword>
<evidence type="ECO:0008006" key="5">
    <source>
        <dbReference type="Google" id="ProtNLM"/>
    </source>
</evidence>
<evidence type="ECO:0000313" key="3">
    <source>
        <dbReference type="EMBL" id="MDC0746520.1"/>
    </source>
</evidence>
<proteinExistence type="predicted"/>
<feature type="transmembrane region" description="Helical" evidence="2">
    <location>
        <begin position="99"/>
        <end position="117"/>
    </location>
</feature>
<keyword evidence="4" id="KW-1185">Reference proteome</keyword>
<accession>A0ABT5EXH0</accession>
<feature type="transmembrane region" description="Helical" evidence="2">
    <location>
        <begin position="35"/>
        <end position="57"/>
    </location>
</feature>
<evidence type="ECO:0000313" key="4">
    <source>
        <dbReference type="Proteomes" id="UP001221411"/>
    </source>
</evidence>
<comment type="caution">
    <text evidence="3">The sequence shown here is derived from an EMBL/GenBank/DDBJ whole genome shotgun (WGS) entry which is preliminary data.</text>
</comment>
<keyword evidence="2" id="KW-0472">Membrane</keyword>
<name>A0ABT5EXH0_9BACT</name>
<gene>
    <name evidence="3" type="ORF">POL67_34655</name>
</gene>
<sequence length="169" mass="17400">MNAHTSQAEPPEAHHEGCCGGHRDKAQTAAPGRSSFLGAVLPVLACAVCPTCLGAWAQALSAVGVGFVMTETEHLLLLVAAVVITLAVSGRRYARSRRAGPLVLSLAGAAGLVASHALGEIQVLAWSSIGVLVAASIWQERARPRKAARRDAPEPRGAFRGAEVPAGVD</sequence>
<dbReference type="Proteomes" id="UP001221411">
    <property type="component" value="Unassembled WGS sequence"/>
</dbReference>
<protein>
    <recommendedName>
        <fullName evidence="5">MerC domain-containing protein</fullName>
    </recommendedName>
</protein>